<gene>
    <name evidence="3" type="ORF">JIN85_11310</name>
</gene>
<evidence type="ECO:0000313" key="4">
    <source>
        <dbReference type="Proteomes" id="UP000603141"/>
    </source>
</evidence>
<proteinExistence type="predicted"/>
<dbReference type="Proteomes" id="UP000603141">
    <property type="component" value="Unassembled WGS sequence"/>
</dbReference>
<keyword evidence="2" id="KW-0472">Membrane</keyword>
<accession>A0A934S699</accession>
<feature type="transmembrane region" description="Helical" evidence="2">
    <location>
        <begin position="12"/>
        <end position="36"/>
    </location>
</feature>
<feature type="region of interest" description="Disordered" evidence="1">
    <location>
        <begin position="60"/>
        <end position="83"/>
    </location>
</feature>
<organism evidence="3 4">
    <name type="scientific">Luteolibacter pohnpeiensis</name>
    <dbReference type="NCBI Taxonomy" id="454153"/>
    <lineage>
        <taxon>Bacteria</taxon>
        <taxon>Pseudomonadati</taxon>
        <taxon>Verrucomicrobiota</taxon>
        <taxon>Verrucomicrobiia</taxon>
        <taxon>Verrucomicrobiales</taxon>
        <taxon>Verrucomicrobiaceae</taxon>
        <taxon>Luteolibacter</taxon>
    </lineage>
</organism>
<evidence type="ECO:0000256" key="2">
    <source>
        <dbReference type="SAM" id="Phobius"/>
    </source>
</evidence>
<dbReference type="RefSeq" id="WP_200270697.1">
    <property type="nucleotide sequence ID" value="NZ_JAENIJ010000016.1"/>
</dbReference>
<protein>
    <submittedName>
        <fullName evidence="3">Uncharacterized protein</fullName>
    </submittedName>
</protein>
<sequence>MTGGAVSENDGLVIAMLIAMALSCGVVLMLIFTIVWNVRRRDDEVDELLEEIRATEEVEQPVVANQEPTERREPWERPADWWK</sequence>
<dbReference type="AlphaFoldDB" id="A0A934S699"/>
<name>A0A934S699_9BACT</name>
<feature type="compositionally biased region" description="Basic and acidic residues" evidence="1">
    <location>
        <begin position="68"/>
        <end position="83"/>
    </location>
</feature>
<comment type="caution">
    <text evidence="3">The sequence shown here is derived from an EMBL/GenBank/DDBJ whole genome shotgun (WGS) entry which is preliminary data.</text>
</comment>
<keyword evidence="2" id="KW-1133">Transmembrane helix</keyword>
<evidence type="ECO:0000256" key="1">
    <source>
        <dbReference type="SAM" id="MobiDB-lite"/>
    </source>
</evidence>
<keyword evidence="2" id="KW-0812">Transmembrane</keyword>
<dbReference type="EMBL" id="JAENIJ010000016">
    <property type="protein sequence ID" value="MBK1883007.1"/>
    <property type="molecule type" value="Genomic_DNA"/>
</dbReference>
<reference evidence="3" key="1">
    <citation type="submission" date="2021-01" db="EMBL/GenBank/DDBJ databases">
        <title>Modified the classification status of verrucomicrobia.</title>
        <authorList>
            <person name="Feng X."/>
        </authorList>
    </citation>
    <scope>NUCLEOTIDE SEQUENCE</scope>
    <source>
        <strain evidence="3">KCTC 22041</strain>
    </source>
</reference>
<keyword evidence="4" id="KW-1185">Reference proteome</keyword>
<evidence type="ECO:0000313" key="3">
    <source>
        <dbReference type="EMBL" id="MBK1883007.1"/>
    </source>
</evidence>